<dbReference type="OrthoDB" id="2046684at2"/>
<dbReference type="RefSeq" id="WP_151143522.1">
    <property type="nucleotide sequence ID" value="NZ_WAGX01000004.1"/>
</dbReference>
<accession>A0A7V7QMY6</accession>
<protein>
    <submittedName>
        <fullName evidence="2">ABC-2 transporter permease</fullName>
    </submittedName>
</protein>
<keyword evidence="1" id="KW-1133">Transmembrane helix</keyword>
<proteinExistence type="predicted"/>
<dbReference type="Pfam" id="PF13346">
    <property type="entry name" value="ABC2_membrane_5"/>
    <property type="match status" value="1"/>
</dbReference>
<feature type="transmembrane region" description="Helical" evidence="1">
    <location>
        <begin position="12"/>
        <end position="32"/>
    </location>
</feature>
<feature type="transmembrane region" description="Helical" evidence="1">
    <location>
        <begin position="120"/>
        <end position="139"/>
    </location>
</feature>
<feature type="transmembrane region" description="Helical" evidence="1">
    <location>
        <begin position="38"/>
        <end position="58"/>
    </location>
</feature>
<name>A0A7V7QMY6_9FIRM</name>
<keyword evidence="1" id="KW-0812">Transmembrane</keyword>
<evidence type="ECO:0000313" key="2">
    <source>
        <dbReference type="EMBL" id="KAB1440142.1"/>
    </source>
</evidence>
<dbReference type="EMBL" id="WAGX01000004">
    <property type="protein sequence ID" value="KAB1440142.1"/>
    <property type="molecule type" value="Genomic_DNA"/>
</dbReference>
<keyword evidence="1" id="KW-0472">Membrane</keyword>
<reference evidence="2 3" key="2">
    <citation type="submission" date="2020-02" db="EMBL/GenBank/DDBJ databases">
        <title>Candidatus Galacturonibacter soehngenii shows hetero-acetogenic catabolism of galacturonic acid but lacks a canonical carbon monoxide dehydrogenase/acetyl-CoA synthase complex.</title>
        <authorList>
            <person name="Diender M."/>
            <person name="Stouten G.R."/>
            <person name="Petersen J.F."/>
            <person name="Nielsen P.H."/>
            <person name="Dueholm M.S."/>
            <person name="Pronk J.T."/>
            <person name="Van Loosdrecht M.C.M."/>
        </authorList>
    </citation>
    <scope>NUCLEOTIDE SEQUENCE [LARGE SCALE GENOMIC DNA]</scope>
    <source>
        <strain evidence="2">GalUA</strain>
    </source>
</reference>
<comment type="caution">
    <text evidence="2">The sequence shown here is derived from an EMBL/GenBank/DDBJ whole genome shotgun (WGS) entry which is preliminary data.</text>
</comment>
<feature type="transmembrane region" description="Helical" evidence="1">
    <location>
        <begin position="146"/>
        <end position="165"/>
    </location>
</feature>
<gene>
    <name evidence="2" type="ORF">F7O84_07130</name>
</gene>
<feature type="transmembrane region" description="Helical" evidence="1">
    <location>
        <begin position="185"/>
        <end position="208"/>
    </location>
</feature>
<keyword evidence="3" id="KW-1185">Reference proteome</keyword>
<dbReference type="Proteomes" id="UP000461768">
    <property type="component" value="Unassembled WGS sequence"/>
</dbReference>
<sequence>MYLSLIRKDYSIVLRNNIGLLIAQMLFILIIVSTNLGIMGYAIMAVSFGWQILMTVSAKDKMNHSMSLLLSMPFQKKTIVNARYMSVMLGFAFVSLFYIVIVEITKFFHVFLFKPLSIEVFFLTLCAYSLFASVTLPLYLKFEDSVVRGISLFSILGVTILGVLIWDNTNIRFLIDSMTWLKEYYAIICVAVIFLSITISRSVSMYFFESMEF</sequence>
<feature type="transmembrane region" description="Helical" evidence="1">
    <location>
        <begin position="79"/>
        <end position="100"/>
    </location>
</feature>
<dbReference type="InterPro" id="IPR025699">
    <property type="entry name" value="ABC2_memb-like"/>
</dbReference>
<evidence type="ECO:0000313" key="3">
    <source>
        <dbReference type="Proteomes" id="UP000461768"/>
    </source>
</evidence>
<reference evidence="2 3" key="1">
    <citation type="submission" date="2019-09" db="EMBL/GenBank/DDBJ databases">
        <authorList>
            <person name="Valk L.C."/>
        </authorList>
    </citation>
    <scope>NUCLEOTIDE SEQUENCE [LARGE SCALE GENOMIC DNA]</scope>
    <source>
        <strain evidence="2">GalUA</strain>
    </source>
</reference>
<evidence type="ECO:0000256" key="1">
    <source>
        <dbReference type="SAM" id="Phobius"/>
    </source>
</evidence>
<dbReference type="AlphaFoldDB" id="A0A7V7QMY6"/>
<organism evidence="2 3">
    <name type="scientific">Candidatus Galacturonatibacter soehngenii</name>
    <dbReference type="NCBI Taxonomy" id="2307010"/>
    <lineage>
        <taxon>Bacteria</taxon>
        <taxon>Bacillati</taxon>
        <taxon>Bacillota</taxon>
        <taxon>Clostridia</taxon>
        <taxon>Lachnospirales</taxon>
        <taxon>Lachnospiraceae</taxon>
        <taxon>Candidatus Galacturonatibacter</taxon>
    </lineage>
</organism>